<organism evidence="1 2">
    <name type="scientific">Aquitalea magnusonii</name>
    <dbReference type="NCBI Taxonomy" id="332411"/>
    <lineage>
        <taxon>Bacteria</taxon>
        <taxon>Pseudomonadati</taxon>
        <taxon>Pseudomonadota</taxon>
        <taxon>Betaproteobacteria</taxon>
        <taxon>Neisseriales</taxon>
        <taxon>Chromobacteriaceae</taxon>
        <taxon>Aquitalea</taxon>
    </lineage>
</organism>
<comment type="caution">
    <text evidence="1">The sequence shown here is derived from an EMBL/GenBank/DDBJ whole genome shotgun (WGS) entry which is preliminary data.</text>
</comment>
<proteinExistence type="predicted"/>
<sequence>MATPKVTVHDKKVEATVAQASVDSVVDSKGRTLELREIGPLQESRIVLAVGADGAANQAYMLGYVMPAVLVAKIDGEHLVIPQTKLEVEAAITAVGREGLRAIHAHMEAKAKEQEEAEKAEKAAVKN</sequence>
<dbReference type="Proteomes" id="UP000248395">
    <property type="component" value="Unassembled WGS sequence"/>
</dbReference>
<accession>A0A318J3I5</accession>
<dbReference type="RefSeq" id="WP_059284910.1">
    <property type="nucleotide sequence ID" value="NZ_LNQU01000010.1"/>
</dbReference>
<keyword evidence="2" id="KW-1185">Reference proteome</keyword>
<protein>
    <submittedName>
        <fullName evidence="1">Uncharacterized protein</fullName>
    </submittedName>
</protein>
<evidence type="ECO:0000313" key="2">
    <source>
        <dbReference type="Proteomes" id="UP000248395"/>
    </source>
</evidence>
<name>A0A318J3I5_9NEIS</name>
<dbReference type="EMBL" id="QJKC01000020">
    <property type="protein sequence ID" value="PXX42213.1"/>
    <property type="molecule type" value="Genomic_DNA"/>
</dbReference>
<evidence type="ECO:0000313" key="1">
    <source>
        <dbReference type="EMBL" id="PXX42213.1"/>
    </source>
</evidence>
<gene>
    <name evidence="1" type="ORF">DFR38_12010</name>
</gene>
<dbReference type="AlphaFoldDB" id="A0A318J3I5"/>
<reference evidence="1 2" key="1">
    <citation type="submission" date="2018-05" db="EMBL/GenBank/DDBJ databases">
        <title>Genomic Encyclopedia of Type Strains, Phase IV (KMG-IV): sequencing the most valuable type-strain genomes for metagenomic binning, comparative biology and taxonomic classification.</title>
        <authorList>
            <person name="Goeker M."/>
        </authorList>
    </citation>
    <scope>NUCLEOTIDE SEQUENCE [LARGE SCALE GENOMIC DNA]</scope>
    <source>
        <strain evidence="1 2">DSM 25134</strain>
    </source>
</reference>